<evidence type="ECO:0000313" key="2">
    <source>
        <dbReference type="Proteomes" id="UP000824533"/>
    </source>
</evidence>
<proteinExistence type="predicted"/>
<organism evidence="1 2">
    <name type="scientific">Dendrolimus kikuchii</name>
    <dbReference type="NCBI Taxonomy" id="765133"/>
    <lineage>
        <taxon>Eukaryota</taxon>
        <taxon>Metazoa</taxon>
        <taxon>Ecdysozoa</taxon>
        <taxon>Arthropoda</taxon>
        <taxon>Hexapoda</taxon>
        <taxon>Insecta</taxon>
        <taxon>Pterygota</taxon>
        <taxon>Neoptera</taxon>
        <taxon>Endopterygota</taxon>
        <taxon>Lepidoptera</taxon>
        <taxon>Glossata</taxon>
        <taxon>Ditrysia</taxon>
        <taxon>Bombycoidea</taxon>
        <taxon>Lasiocampidae</taxon>
        <taxon>Dendrolimus</taxon>
    </lineage>
</organism>
<sequence length="112" mass="13240">MKHVAARLVPKDLNLLQKLNRIRVAEDMLERVNSDRTFMKCIITGDETWVYEYDMQTSQQASEWRVPTEPKPEKPRQILGTCLNSSCSSISRFHQTPLLPFRTCVFYYYYCL</sequence>
<keyword evidence="2" id="KW-1185">Reference proteome</keyword>
<evidence type="ECO:0000313" key="1">
    <source>
        <dbReference type="EMBL" id="KAJ0172692.1"/>
    </source>
</evidence>
<reference evidence="1 2" key="1">
    <citation type="journal article" date="2021" name="Front. Genet.">
        <title>Chromosome-Level Genome Assembly Reveals Significant Gene Expansion in the Toll and IMD Signaling Pathways of Dendrolimus kikuchii.</title>
        <authorList>
            <person name="Zhou J."/>
            <person name="Wu P."/>
            <person name="Xiong Z."/>
            <person name="Liu N."/>
            <person name="Zhao N."/>
            <person name="Ji M."/>
            <person name="Qiu Y."/>
            <person name="Yang B."/>
        </authorList>
    </citation>
    <scope>NUCLEOTIDE SEQUENCE [LARGE SCALE GENOMIC DNA]</scope>
    <source>
        <strain evidence="1">Ann1</strain>
    </source>
</reference>
<protein>
    <submittedName>
        <fullName evidence="1">Uncharacterized protein</fullName>
    </submittedName>
</protein>
<name>A0ACC1CMI9_9NEOP</name>
<dbReference type="EMBL" id="CM034407">
    <property type="protein sequence ID" value="KAJ0172692.1"/>
    <property type="molecule type" value="Genomic_DNA"/>
</dbReference>
<comment type="caution">
    <text evidence="1">The sequence shown here is derived from an EMBL/GenBank/DDBJ whole genome shotgun (WGS) entry which is preliminary data.</text>
</comment>
<gene>
    <name evidence="1" type="ORF">K1T71_011831</name>
</gene>
<accession>A0ACC1CMI9</accession>
<dbReference type="Proteomes" id="UP000824533">
    <property type="component" value="Linkage Group LG21"/>
</dbReference>